<proteinExistence type="predicted"/>
<dbReference type="RefSeq" id="WP_176070875.1">
    <property type="nucleotide sequence ID" value="NZ_JABWMJ010000010.1"/>
</dbReference>
<name>A0A7Y6TYA5_9BURK</name>
<comment type="caution">
    <text evidence="2">The sequence shown here is derived from an EMBL/GenBank/DDBJ whole genome shotgun (WGS) entry which is preliminary data.</text>
</comment>
<evidence type="ECO:0000256" key="1">
    <source>
        <dbReference type="SAM" id="MobiDB-lite"/>
    </source>
</evidence>
<accession>A0A7Y6TYA5</accession>
<dbReference type="AlphaFoldDB" id="A0A7Y6TYA5"/>
<reference evidence="2 3" key="1">
    <citation type="submission" date="2020-06" db="EMBL/GenBank/DDBJ databases">
        <title>Schlegella sp. ID0723 isolated from air conditioner.</title>
        <authorList>
            <person name="Kim D.Y."/>
            <person name="Kim D.-U."/>
        </authorList>
    </citation>
    <scope>NUCLEOTIDE SEQUENCE [LARGE SCALE GENOMIC DNA]</scope>
    <source>
        <strain evidence="2 3">ID0723</strain>
    </source>
</reference>
<sequence>MQVESVSNPFALMMCPEAVFAAIDRSEHLAQLQSRICRPLDKPRPGQPAEPTDVAEASDEIEGFGEQ</sequence>
<protein>
    <submittedName>
        <fullName evidence="2">Uncharacterized protein</fullName>
    </submittedName>
</protein>
<feature type="compositionally biased region" description="Acidic residues" evidence="1">
    <location>
        <begin position="56"/>
        <end position="67"/>
    </location>
</feature>
<evidence type="ECO:0000313" key="2">
    <source>
        <dbReference type="EMBL" id="NUZ08043.1"/>
    </source>
</evidence>
<dbReference type="EMBL" id="JABWMJ010000010">
    <property type="protein sequence ID" value="NUZ08043.1"/>
    <property type="molecule type" value="Genomic_DNA"/>
</dbReference>
<feature type="region of interest" description="Disordered" evidence="1">
    <location>
        <begin position="37"/>
        <end position="67"/>
    </location>
</feature>
<evidence type="ECO:0000313" key="3">
    <source>
        <dbReference type="Proteomes" id="UP000529637"/>
    </source>
</evidence>
<keyword evidence="3" id="KW-1185">Reference proteome</keyword>
<gene>
    <name evidence="2" type="ORF">HQN59_19945</name>
</gene>
<organism evidence="2 3">
    <name type="scientific">Piscinibacter koreensis</name>
    <dbReference type="NCBI Taxonomy" id="2742824"/>
    <lineage>
        <taxon>Bacteria</taxon>
        <taxon>Pseudomonadati</taxon>
        <taxon>Pseudomonadota</taxon>
        <taxon>Betaproteobacteria</taxon>
        <taxon>Burkholderiales</taxon>
        <taxon>Sphaerotilaceae</taxon>
        <taxon>Piscinibacter</taxon>
    </lineage>
</organism>
<dbReference type="Proteomes" id="UP000529637">
    <property type="component" value="Unassembled WGS sequence"/>
</dbReference>